<protein>
    <recommendedName>
        <fullName evidence="3">Vomeronasal type-1 receptor</fullName>
    </recommendedName>
</protein>
<reference evidence="1 2" key="1">
    <citation type="submission" date="2021-06" db="EMBL/GenBank/DDBJ databases">
        <authorList>
            <person name="Palmer J.M."/>
        </authorList>
    </citation>
    <scope>NUCLEOTIDE SEQUENCE [LARGE SCALE GENOMIC DNA]</scope>
    <source>
        <strain evidence="1 2">XC_2019</strain>
        <tissue evidence="1">Muscle</tissue>
    </source>
</reference>
<organism evidence="1 2">
    <name type="scientific">Xenoophorus captivus</name>
    <dbReference type="NCBI Taxonomy" id="1517983"/>
    <lineage>
        <taxon>Eukaryota</taxon>
        <taxon>Metazoa</taxon>
        <taxon>Chordata</taxon>
        <taxon>Craniata</taxon>
        <taxon>Vertebrata</taxon>
        <taxon>Euteleostomi</taxon>
        <taxon>Actinopterygii</taxon>
        <taxon>Neopterygii</taxon>
        <taxon>Teleostei</taxon>
        <taxon>Neoteleostei</taxon>
        <taxon>Acanthomorphata</taxon>
        <taxon>Ovalentaria</taxon>
        <taxon>Atherinomorphae</taxon>
        <taxon>Cyprinodontiformes</taxon>
        <taxon>Goodeidae</taxon>
        <taxon>Xenoophorus</taxon>
    </lineage>
</organism>
<dbReference type="Proteomes" id="UP001434883">
    <property type="component" value="Unassembled WGS sequence"/>
</dbReference>
<evidence type="ECO:0000313" key="2">
    <source>
        <dbReference type="Proteomes" id="UP001434883"/>
    </source>
</evidence>
<gene>
    <name evidence="1" type="ORF">XENOCAPTIV_025867</name>
</gene>
<sequence length="250" mass="28142">MNDLGKQEGAPQSTLFRCNVYITLLLCWCFRVLDLWFSYSLGTKLIPMSSVHSVRVPLFYFIRDWTSLSYHLSRYPLVNFSPCVAKIHRIINRKGTVHSSEVMLSFLSILLPANSLLDVRFDEIQSGADVSMQEQFCWRLTCCAVWRNTVLQQKQMKVCPQCCMSSGLAFSCPLKWSPYEASSLFSFVIVACDVMCGIRNTSNHSEYESTTIMNMLSRKGPAKSICSLFQDSPGNSQGCSGTCCGIFCSN</sequence>
<evidence type="ECO:0000313" key="1">
    <source>
        <dbReference type="EMBL" id="MEQ2200243.1"/>
    </source>
</evidence>
<name>A0ABV0QXL3_9TELE</name>
<dbReference type="EMBL" id="JAHRIN010025839">
    <property type="protein sequence ID" value="MEQ2200243.1"/>
    <property type="molecule type" value="Genomic_DNA"/>
</dbReference>
<evidence type="ECO:0008006" key="3">
    <source>
        <dbReference type="Google" id="ProtNLM"/>
    </source>
</evidence>
<comment type="caution">
    <text evidence="1">The sequence shown here is derived from an EMBL/GenBank/DDBJ whole genome shotgun (WGS) entry which is preliminary data.</text>
</comment>
<accession>A0ABV0QXL3</accession>
<proteinExistence type="predicted"/>
<keyword evidence="2" id="KW-1185">Reference proteome</keyword>